<organism evidence="8 9">
    <name type="scientific">Frankliniella occidentalis</name>
    <name type="common">Western flower thrips</name>
    <name type="synonym">Euthrips occidentalis</name>
    <dbReference type="NCBI Taxonomy" id="133901"/>
    <lineage>
        <taxon>Eukaryota</taxon>
        <taxon>Metazoa</taxon>
        <taxon>Ecdysozoa</taxon>
        <taxon>Arthropoda</taxon>
        <taxon>Hexapoda</taxon>
        <taxon>Insecta</taxon>
        <taxon>Pterygota</taxon>
        <taxon>Neoptera</taxon>
        <taxon>Paraneoptera</taxon>
        <taxon>Thysanoptera</taxon>
        <taxon>Terebrantia</taxon>
        <taxon>Thripoidea</taxon>
        <taxon>Thripidae</taxon>
        <taxon>Frankliniella</taxon>
    </lineage>
</organism>
<feature type="site" description="Lowers pKa of active site Tyr" evidence="6">
    <location>
        <position position="93"/>
    </location>
</feature>
<dbReference type="PROSITE" id="PS00062">
    <property type="entry name" value="ALDOKETO_REDUCTASE_2"/>
    <property type="match status" value="1"/>
</dbReference>
<feature type="active site" description="Proton donor" evidence="4">
    <location>
        <position position="64"/>
    </location>
</feature>
<dbReference type="PANTHER" id="PTHR11732">
    <property type="entry name" value="ALDO/KETO REDUCTASE"/>
    <property type="match status" value="1"/>
</dbReference>
<dbReference type="RefSeq" id="XP_026276563.1">
    <property type="nucleotide sequence ID" value="XM_026420778.2"/>
</dbReference>
<name>A0A6J1S7C5_FRAOC</name>
<keyword evidence="3" id="KW-0560">Oxidoreductase</keyword>
<dbReference type="GO" id="GO:0016491">
    <property type="term" value="F:oxidoreductase activity"/>
    <property type="evidence" value="ECO:0007669"/>
    <property type="project" value="UniProtKB-KW"/>
</dbReference>
<evidence type="ECO:0000259" key="7">
    <source>
        <dbReference type="Pfam" id="PF00248"/>
    </source>
</evidence>
<reference evidence="9" key="1">
    <citation type="submission" date="2025-08" db="UniProtKB">
        <authorList>
            <consortium name="RefSeq"/>
        </authorList>
    </citation>
    <scope>IDENTIFICATION</scope>
    <source>
        <tissue evidence="9">Whole organism</tissue>
    </source>
</reference>
<evidence type="ECO:0000256" key="5">
    <source>
        <dbReference type="PIRSR" id="PIRSR000097-2"/>
    </source>
</evidence>
<dbReference type="SUPFAM" id="SSF51430">
    <property type="entry name" value="NAD(P)-linked oxidoreductase"/>
    <property type="match status" value="1"/>
</dbReference>
<dbReference type="PROSITE" id="PS00063">
    <property type="entry name" value="ALDOKETO_REDUCTASE_3"/>
    <property type="match status" value="1"/>
</dbReference>
<dbReference type="Proteomes" id="UP000504606">
    <property type="component" value="Unplaced"/>
</dbReference>
<dbReference type="FunFam" id="3.20.20.100:FF:000006">
    <property type="entry name" value="Aldo-keto reductase family 1 member A1"/>
    <property type="match status" value="1"/>
</dbReference>
<evidence type="ECO:0000256" key="2">
    <source>
        <dbReference type="ARBA" id="ARBA00022857"/>
    </source>
</evidence>
<evidence type="ECO:0000256" key="1">
    <source>
        <dbReference type="ARBA" id="ARBA00007905"/>
    </source>
</evidence>
<dbReference type="PRINTS" id="PR00069">
    <property type="entry name" value="ALDKETRDTASE"/>
</dbReference>
<dbReference type="Pfam" id="PF00248">
    <property type="entry name" value="Aldo_ket_red"/>
    <property type="match status" value="1"/>
</dbReference>
<evidence type="ECO:0000256" key="4">
    <source>
        <dbReference type="PIRSR" id="PIRSR000097-1"/>
    </source>
</evidence>
<sequence length="321" mass="35023">MAPAKLAPTVTLADGREMPVIGLGTYTPGGQSGAKDEHGVGEVERAVMDALDTGYRHIDAALVYANEDEVGRGVRAKIAEGVVRRQDLFICTKLWNNAHRPDLVEAACRQSLANLGLDYVDLYLMHWPTAFAEGGELVPKGPDGKVLFSDVDILDTYRAMEGLVDKGLVRSLGVSNFNSAQLERVLGACSVRPVVNQVECHPLFSQRKMLALCARHGVRVVAYRPFGGKADALLEDKTIAAVGVRHGKAPGQVILRYLIQIGANPIPKSVTKSRIQQNFDIFDFELTEKDMAIMDGLNQNRRACLLLDAAAHPEYPFAIDF</sequence>
<dbReference type="AlphaFoldDB" id="A0A6J1S7C5"/>
<accession>A0A6J1S7C5</accession>
<dbReference type="GeneID" id="113205241"/>
<dbReference type="PIRSF" id="PIRSF000097">
    <property type="entry name" value="AKR"/>
    <property type="match status" value="1"/>
</dbReference>
<comment type="similarity">
    <text evidence="1">Belongs to the aldo/keto reductase family.</text>
</comment>
<dbReference type="InterPro" id="IPR020471">
    <property type="entry name" value="AKR"/>
</dbReference>
<evidence type="ECO:0000256" key="3">
    <source>
        <dbReference type="ARBA" id="ARBA00023002"/>
    </source>
</evidence>
<feature type="domain" description="NADP-dependent oxidoreductase" evidence="7">
    <location>
        <begin position="21"/>
        <end position="298"/>
    </location>
</feature>
<dbReference type="KEGG" id="foc:113205241"/>
<keyword evidence="2" id="KW-0521">NADP</keyword>
<dbReference type="InterPro" id="IPR018170">
    <property type="entry name" value="Aldo/ket_reductase_CS"/>
</dbReference>
<feature type="binding site" evidence="5">
    <location>
        <position position="126"/>
    </location>
    <ligand>
        <name>substrate</name>
    </ligand>
</feature>
<dbReference type="OrthoDB" id="416253at2759"/>
<gene>
    <name evidence="9" type="primary">LOC113205241</name>
</gene>
<evidence type="ECO:0000256" key="6">
    <source>
        <dbReference type="PIRSR" id="PIRSR000097-3"/>
    </source>
</evidence>
<evidence type="ECO:0000313" key="9">
    <source>
        <dbReference type="RefSeq" id="XP_026276563.1"/>
    </source>
</evidence>
<dbReference type="Gene3D" id="3.20.20.100">
    <property type="entry name" value="NADP-dependent oxidoreductase domain"/>
    <property type="match status" value="1"/>
</dbReference>
<dbReference type="InterPro" id="IPR036812">
    <property type="entry name" value="NAD(P)_OxRdtase_dom_sf"/>
</dbReference>
<evidence type="ECO:0000313" key="8">
    <source>
        <dbReference type="Proteomes" id="UP000504606"/>
    </source>
</evidence>
<proteinExistence type="inferred from homology"/>
<keyword evidence="8" id="KW-1185">Reference proteome</keyword>
<dbReference type="InterPro" id="IPR023210">
    <property type="entry name" value="NADP_OxRdtase_dom"/>
</dbReference>
<dbReference type="PROSITE" id="PS00798">
    <property type="entry name" value="ALDOKETO_REDUCTASE_1"/>
    <property type="match status" value="1"/>
</dbReference>
<protein>
    <submittedName>
        <fullName evidence="9">1,5-anhydro-D-fructose reductase-like</fullName>
    </submittedName>
</protein>